<comment type="caution">
    <text evidence="3">The sequence shown here is derived from an EMBL/GenBank/DDBJ whole genome shotgun (WGS) entry which is preliminary data.</text>
</comment>
<organism evidence="3">
    <name type="scientific">gut metagenome</name>
    <dbReference type="NCBI Taxonomy" id="749906"/>
    <lineage>
        <taxon>unclassified sequences</taxon>
        <taxon>metagenomes</taxon>
        <taxon>organismal metagenomes</taxon>
    </lineage>
</organism>
<dbReference type="Pfam" id="PF04892">
    <property type="entry name" value="VanZ"/>
    <property type="match status" value="1"/>
</dbReference>
<evidence type="ECO:0000313" key="3">
    <source>
        <dbReference type="EMBL" id="EJW91057.1"/>
    </source>
</evidence>
<name>J9FNA8_9ZZZZ</name>
<evidence type="ECO:0000259" key="2">
    <source>
        <dbReference type="Pfam" id="PF04892"/>
    </source>
</evidence>
<proteinExistence type="predicted"/>
<keyword evidence="1" id="KW-1133">Transmembrane helix</keyword>
<feature type="transmembrane region" description="Helical" evidence="1">
    <location>
        <begin position="12"/>
        <end position="30"/>
    </location>
</feature>
<feature type="domain" description="VanZ-like" evidence="2">
    <location>
        <begin position="13"/>
        <end position="59"/>
    </location>
</feature>
<sequence length="62" mass="7079">ASFGVSNRASNGYILFFCLLIAAVDEYIQLFSPGRAGMVKDVLLDFSGAFCMWLFYRICQWR</sequence>
<feature type="transmembrane region" description="Helical" evidence="1">
    <location>
        <begin position="42"/>
        <end position="59"/>
    </location>
</feature>
<reference evidence="3" key="1">
    <citation type="journal article" date="2012" name="PLoS ONE">
        <title>Gene sets for utilization of primary and secondary nutrition supplies in the distal gut of endangered iberian lynx.</title>
        <authorList>
            <person name="Alcaide M."/>
            <person name="Messina E."/>
            <person name="Richter M."/>
            <person name="Bargiela R."/>
            <person name="Peplies J."/>
            <person name="Huws S.A."/>
            <person name="Newbold C.J."/>
            <person name="Golyshin P.N."/>
            <person name="Simon M.A."/>
            <person name="Lopez G."/>
            <person name="Yakimov M.M."/>
            <person name="Ferrer M."/>
        </authorList>
    </citation>
    <scope>NUCLEOTIDE SEQUENCE</scope>
</reference>
<keyword evidence="1" id="KW-0812">Transmembrane</keyword>
<gene>
    <name evidence="3" type="ORF">EVA_20837</name>
</gene>
<dbReference type="NCBIfam" id="NF037970">
    <property type="entry name" value="vanZ_1"/>
    <property type="match status" value="1"/>
</dbReference>
<dbReference type="InterPro" id="IPR006976">
    <property type="entry name" value="VanZ-like"/>
</dbReference>
<evidence type="ECO:0000256" key="1">
    <source>
        <dbReference type="SAM" id="Phobius"/>
    </source>
</evidence>
<feature type="non-terminal residue" evidence="3">
    <location>
        <position position="1"/>
    </location>
</feature>
<protein>
    <submittedName>
        <fullName evidence="3">Acetobutylicum phosphotransbutyrylase</fullName>
    </submittedName>
</protein>
<dbReference type="EMBL" id="AMCI01008426">
    <property type="protein sequence ID" value="EJW91057.1"/>
    <property type="molecule type" value="Genomic_DNA"/>
</dbReference>
<accession>J9FNA8</accession>
<dbReference type="AlphaFoldDB" id="J9FNA8"/>
<keyword evidence="1" id="KW-0472">Membrane</keyword>